<dbReference type="EMBL" id="CCYA01000206">
    <property type="protein sequence ID" value="CEH13230.1"/>
    <property type="molecule type" value="Genomic_DNA"/>
</dbReference>
<feature type="compositionally biased region" description="Polar residues" evidence="2">
    <location>
        <begin position="606"/>
        <end position="615"/>
    </location>
</feature>
<reference evidence="3 4" key="1">
    <citation type="submission" date="2014-09" db="EMBL/GenBank/DDBJ databases">
        <authorList>
            <person name="Magalhaes I.L.F."/>
            <person name="Oliveira U."/>
            <person name="Santos F.R."/>
            <person name="Vidigal T.H.D.A."/>
            <person name="Brescovit A.D."/>
            <person name="Santos A.J."/>
        </authorList>
    </citation>
    <scope>NUCLEOTIDE SEQUENCE [LARGE SCALE GENOMIC DNA]</scope>
</reference>
<name>A0A0P1BBT1_9BASI</name>
<feature type="region of interest" description="Disordered" evidence="2">
    <location>
        <begin position="592"/>
        <end position="615"/>
    </location>
</feature>
<organism evidence="3 4">
    <name type="scientific">Ceraceosorus bombacis</name>
    <dbReference type="NCBI Taxonomy" id="401625"/>
    <lineage>
        <taxon>Eukaryota</taxon>
        <taxon>Fungi</taxon>
        <taxon>Dikarya</taxon>
        <taxon>Basidiomycota</taxon>
        <taxon>Ustilaginomycotina</taxon>
        <taxon>Exobasidiomycetes</taxon>
        <taxon>Ceraceosorales</taxon>
        <taxon>Ceraceosoraceae</taxon>
        <taxon>Ceraceosorus</taxon>
    </lineage>
</organism>
<dbReference type="Proteomes" id="UP000054845">
    <property type="component" value="Unassembled WGS sequence"/>
</dbReference>
<dbReference type="OrthoDB" id="10368144at2759"/>
<evidence type="ECO:0000256" key="1">
    <source>
        <dbReference type="SAM" id="Coils"/>
    </source>
</evidence>
<feature type="region of interest" description="Disordered" evidence="2">
    <location>
        <begin position="93"/>
        <end position="130"/>
    </location>
</feature>
<keyword evidence="4" id="KW-1185">Reference proteome</keyword>
<evidence type="ECO:0000256" key="2">
    <source>
        <dbReference type="SAM" id="MobiDB-lite"/>
    </source>
</evidence>
<dbReference type="AlphaFoldDB" id="A0A0P1BBT1"/>
<proteinExistence type="predicted"/>
<accession>A0A0P1BBT1</accession>
<sequence>MNTFRPSGLVGPAPADPSVFCNEAIEAQLQLEASPIGSEVDELLQSPPASPKPSVIRINSAPIIASLVSLRNQIDAREQRSVRRHREIVSLLRSSTAEHSKPLGSRADTKASSSIGPIDPQPAPALSSQATPHTNGVIDAFRAQPSIRISILTLFDSSSISLCISRSDAPCPSPGSTSAPDGGLPALVPSDTLISALRLTYGYIVDQSGLSGSSKRALAVNGIVSGYTTITSGGLATSSHANSVGRDPVAENDGDITQTAVCAPEATSNDWASPVKPKVKRKSATPSRMDRKVQQNATLSSTESRKRAKGSITVDTKKAAAITCDQHAKTCTADGAESFGPAVFSQHTHGLTVRPPWAEEAASNIMAPRSAPPTRTAPATNSVLPSFNAFEPNGPSPLASLANDQSVTVAQACATSVPAADLDASQRAHSDLEGVLEAHNFRAMSTDQKIEFLFLISVRERLLFWQTRRGLDQQLAEAVDQRARLIDEKNAAQRQFSQYVREAQSIVGQLRTTLQSKDQEIETLRNELHCRNLTMPMGPRPTNEGSLMLSQTSIVPIFAPTLPLYAPGHAHAAHQTPGQAQARKEALRELSPVSGHAGHKALPAPQQASSLAHWL</sequence>
<evidence type="ECO:0000313" key="4">
    <source>
        <dbReference type="Proteomes" id="UP000054845"/>
    </source>
</evidence>
<feature type="coiled-coil region" evidence="1">
    <location>
        <begin position="468"/>
        <end position="527"/>
    </location>
</feature>
<keyword evidence="1" id="KW-0175">Coiled coil</keyword>
<protein>
    <submittedName>
        <fullName evidence="3">Uncharacterized protein</fullName>
    </submittedName>
</protein>
<evidence type="ECO:0000313" key="3">
    <source>
        <dbReference type="EMBL" id="CEH13230.1"/>
    </source>
</evidence>
<feature type="region of interest" description="Disordered" evidence="2">
    <location>
        <begin position="267"/>
        <end position="311"/>
    </location>
</feature>